<accession>A0AAV5NV95</accession>
<dbReference type="Proteomes" id="UP001156690">
    <property type="component" value="Unassembled WGS sequence"/>
</dbReference>
<organism evidence="2 3">
    <name type="scientific">Vibrio penaeicida</name>
    <dbReference type="NCBI Taxonomy" id="104609"/>
    <lineage>
        <taxon>Bacteria</taxon>
        <taxon>Pseudomonadati</taxon>
        <taxon>Pseudomonadota</taxon>
        <taxon>Gammaproteobacteria</taxon>
        <taxon>Vibrionales</taxon>
        <taxon>Vibrionaceae</taxon>
        <taxon>Vibrio</taxon>
    </lineage>
</organism>
<evidence type="ECO:0000313" key="3">
    <source>
        <dbReference type="Proteomes" id="UP001156690"/>
    </source>
</evidence>
<dbReference type="Gene3D" id="2.180.10.10">
    <property type="entry name" value="RHS repeat-associated core"/>
    <property type="match status" value="1"/>
</dbReference>
<sequence length="316" mass="36017">MILKRSFAALAILTAFNVSAYEHYSVFEDYVDSNSVQATTARLTQVAKEAGGQTTVAGAYSYDHLGRVTQRDYADSTFDYAYNEQGLLQSARALMKHGSINSYVRHTKENFISDYSYNDLGQVTFENKKVFHDEATNLDGTPIASYRIQYTYGADGKLLQRRQAPITGEDTAVREFHYYYHEDGKLRKIRETRFSTPKEKNTLLLQYHPNGEIKKATQKLFGKPTKTVEMEYVDDGSLVYGVYYADPVKEWKVDVDFFGLAFHPIRNLKQTVEGSVTNYRYQYHNLDGDVLPDSLELLLTFPTGASTTLNYSMSNK</sequence>
<evidence type="ECO:0000313" key="2">
    <source>
        <dbReference type="EMBL" id="GLQ73906.1"/>
    </source>
</evidence>
<feature type="chain" id="PRO_5043686105" evidence="1">
    <location>
        <begin position="21"/>
        <end position="316"/>
    </location>
</feature>
<keyword evidence="3" id="KW-1185">Reference proteome</keyword>
<keyword evidence="1" id="KW-0732">Signal</keyword>
<dbReference type="EMBL" id="BSNX01000041">
    <property type="protein sequence ID" value="GLQ73906.1"/>
    <property type="molecule type" value="Genomic_DNA"/>
</dbReference>
<proteinExistence type="predicted"/>
<protein>
    <submittedName>
        <fullName evidence="2">Uncharacterized protein</fullName>
    </submittedName>
</protein>
<dbReference type="AlphaFoldDB" id="A0AAV5NV95"/>
<comment type="caution">
    <text evidence="2">The sequence shown here is derived from an EMBL/GenBank/DDBJ whole genome shotgun (WGS) entry which is preliminary data.</text>
</comment>
<reference evidence="3" key="1">
    <citation type="journal article" date="2019" name="Int. J. Syst. Evol. Microbiol.">
        <title>The Global Catalogue of Microorganisms (GCM) 10K type strain sequencing project: providing services to taxonomists for standard genome sequencing and annotation.</title>
        <authorList>
            <consortium name="The Broad Institute Genomics Platform"/>
            <consortium name="The Broad Institute Genome Sequencing Center for Infectious Disease"/>
            <person name="Wu L."/>
            <person name="Ma J."/>
        </authorList>
    </citation>
    <scope>NUCLEOTIDE SEQUENCE [LARGE SCALE GENOMIC DNA]</scope>
    <source>
        <strain evidence="3">NBRC 15640</strain>
    </source>
</reference>
<dbReference type="RefSeq" id="WP_126609629.1">
    <property type="nucleotide sequence ID" value="NZ_AP025145.1"/>
</dbReference>
<gene>
    <name evidence="2" type="ORF">GCM10007932_32660</name>
</gene>
<feature type="signal peptide" evidence="1">
    <location>
        <begin position="1"/>
        <end position="20"/>
    </location>
</feature>
<evidence type="ECO:0000256" key="1">
    <source>
        <dbReference type="SAM" id="SignalP"/>
    </source>
</evidence>
<name>A0AAV5NV95_9VIBR</name>